<dbReference type="Proteomes" id="UP000276888">
    <property type="component" value="Chromosome"/>
</dbReference>
<feature type="transmembrane region" description="Helical" evidence="1">
    <location>
        <begin position="185"/>
        <end position="203"/>
    </location>
</feature>
<dbReference type="AlphaFoldDB" id="A0A3S9WC70"/>
<dbReference type="OrthoDB" id="4772204at2"/>
<protein>
    <recommendedName>
        <fullName evidence="2">CAAX prenyl protease 2/Lysostaphin resistance protein A-like domain-containing protein</fullName>
    </recommendedName>
</protein>
<dbReference type="EMBL" id="CP031423">
    <property type="protein sequence ID" value="AZS37631.1"/>
    <property type="molecule type" value="Genomic_DNA"/>
</dbReference>
<dbReference type="GO" id="GO:0004175">
    <property type="term" value="F:endopeptidase activity"/>
    <property type="evidence" value="ECO:0007669"/>
    <property type="project" value="UniProtKB-ARBA"/>
</dbReference>
<feature type="transmembrane region" description="Helical" evidence="1">
    <location>
        <begin position="210"/>
        <end position="229"/>
    </location>
</feature>
<feature type="transmembrane region" description="Helical" evidence="1">
    <location>
        <begin position="235"/>
        <end position="259"/>
    </location>
</feature>
<feature type="transmembrane region" description="Helical" evidence="1">
    <location>
        <begin position="158"/>
        <end position="179"/>
    </location>
</feature>
<keyword evidence="1" id="KW-0472">Membrane</keyword>
<evidence type="ECO:0000313" key="3">
    <source>
        <dbReference type="EMBL" id="AZS37631.1"/>
    </source>
</evidence>
<keyword evidence="1" id="KW-1133">Transmembrane helix</keyword>
<dbReference type="GO" id="GO:0080120">
    <property type="term" value="P:CAAX-box protein maturation"/>
    <property type="evidence" value="ECO:0007669"/>
    <property type="project" value="UniProtKB-ARBA"/>
</dbReference>
<feature type="domain" description="CAAX prenyl protease 2/Lysostaphin resistance protein A-like" evidence="2">
    <location>
        <begin position="123"/>
        <end position="220"/>
    </location>
</feature>
<dbReference type="InterPro" id="IPR003675">
    <property type="entry name" value="Rce1/LyrA-like_dom"/>
</dbReference>
<sequence length="279" mass="30449">MDTTVERSSWARFWDHGRWWKALILAVGYLAIYEPASLLMAPFLPFIGNESSTSYVVVLIVVPVVIGALVLVGFGASVGWLRSTFERQPIRGHGWMWIAVVVVLLFNVLRFASIDYSATGFDWVAAWLLAGLVIGFSEELLTRGYVVRIMRSSGRSEIAVGLASAALFALLHASNLFVGQPLLPTLLQILYTFFFGFCMYLALRVTRTILAPILLHASTDPSIFMQGIHPGTGTLATFAQLGNIVVVLVGAVLLVVFLLSERRAGHRDRAAQQGPAGVA</sequence>
<evidence type="ECO:0000313" key="4">
    <source>
        <dbReference type="Proteomes" id="UP000276888"/>
    </source>
</evidence>
<dbReference type="Pfam" id="PF02517">
    <property type="entry name" value="Rce1-like"/>
    <property type="match status" value="1"/>
</dbReference>
<feature type="transmembrane region" description="Helical" evidence="1">
    <location>
        <begin position="55"/>
        <end position="81"/>
    </location>
</feature>
<organism evidence="3 4">
    <name type="scientific">Microbacterium lemovicicum</name>
    <dbReference type="NCBI Taxonomy" id="1072463"/>
    <lineage>
        <taxon>Bacteria</taxon>
        <taxon>Bacillati</taxon>
        <taxon>Actinomycetota</taxon>
        <taxon>Actinomycetes</taxon>
        <taxon>Micrococcales</taxon>
        <taxon>Microbacteriaceae</taxon>
        <taxon>Microbacterium</taxon>
    </lineage>
</organism>
<evidence type="ECO:0000259" key="2">
    <source>
        <dbReference type="Pfam" id="PF02517"/>
    </source>
</evidence>
<name>A0A3S9WC70_9MICO</name>
<reference evidence="3 4" key="1">
    <citation type="submission" date="2018-08" db="EMBL/GenBank/DDBJ databases">
        <title>Microbacterium lemovicicum sp. nov., a bacterium isolated from a natural uranium-rich soil.</title>
        <authorList>
            <person name="ORTET P."/>
        </authorList>
    </citation>
    <scope>NUCLEOTIDE SEQUENCE [LARGE SCALE GENOMIC DNA]</scope>
    <source>
        <strain evidence="3 4">Viu22</strain>
    </source>
</reference>
<accession>A0A3S9WC70</accession>
<evidence type="ECO:0000256" key="1">
    <source>
        <dbReference type="SAM" id="Phobius"/>
    </source>
</evidence>
<keyword evidence="4" id="KW-1185">Reference proteome</keyword>
<dbReference type="KEGG" id="mlv:CVS47_02272"/>
<feature type="transmembrane region" description="Helical" evidence="1">
    <location>
        <begin position="124"/>
        <end position="146"/>
    </location>
</feature>
<gene>
    <name evidence="3" type="ORF">CVS47_02272</name>
</gene>
<keyword evidence="1" id="KW-0812">Transmembrane</keyword>
<dbReference type="RefSeq" id="WP_127096165.1">
    <property type="nucleotide sequence ID" value="NZ_CP031423.1"/>
</dbReference>
<proteinExistence type="predicted"/>
<feature type="transmembrane region" description="Helical" evidence="1">
    <location>
        <begin position="22"/>
        <end position="43"/>
    </location>
</feature>
<feature type="transmembrane region" description="Helical" evidence="1">
    <location>
        <begin position="93"/>
        <end position="112"/>
    </location>
</feature>